<evidence type="ECO:0000256" key="9">
    <source>
        <dbReference type="RuleBase" id="RU003923"/>
    </source>
</evidence>
<dbReference type="PRINTS" id="PR00812">
    <property type="entry name" value="BCTERIALGSPF"/>
</dbReference>
<keyword evidence="6 9" id="KW-0812">Transmembrane</keyword>
<evidence type="ECO:0000313" key="12">
    <source>
        <dbReference type="EMBL" id="MFK3866694.1"/>
    </source>
</evidence>
<dbReference type="InterPro" id="IPR018076">
    <property type="entry name" value="T2SS_GspF_dom"/>
</dbReference>
<feature type="transmembrane region" description="Helical" evidence="10">
    <location>
        <begin position="174"/>
        <end position="197"/>
    </location>
</feature>
<evidence type="ECO:0000256" key="4">
    <source>
        <dbReference type="ARBA" id="ARBA00022475"/>
    </source>
</evidence>
<evidence type="ECO:0000256" key="3">
    <source>
        <dbReference type="ARBA" id="ARBA00022448"/>
    </source>
</evidence>
<evidence type="ECO:0000256" key="2">
    <source>
        <dbReference type="ARBA" id="ARBA00005745"/>
    </source>
</evidence>
<dbReference type="PANTHER" id="PTHR30012">
    <property type="entry name" value="GENERAL SECRETION PATHWAY PROTEIN"/>
    <property type="match status" value="1"/>
</dbReference>
<feature type="transmembrane region" description="Helical" evidence="10">
    <location>
        <begin position="203"/>
        <end position="221"/>
    </location>
</feature>
<comment type="subcellular location">
    <subcellularLocation>
        <location evidence="1 9">Cell inner membrane</location>
        <topology evidence="1 9">Multi-pass membrane protein</topology>
    </subcellularLocation>
</comment>
<dbReference type="EMBL" id="JBJDOT010000057">
    <property type="protein sequence ID" value="MFK3866694.1"/>
    <property type="molecule type" value="Genomic_DNA"/>
</dbReference>
<keyword evidence="8 10" id="KW-0472">Membrane</keyword>
<evidence type="ECO:0000256" key="5">
    <source>
        <dbReference type="ARBA" id="ARBA00022519"/>
    </source>
</evidence>
<evidence type="ECO:0000256" key="1">
    <source>
        <dbReference type="ARBA" id="ARBA00004429"/>
    </source>
</evidence>
<evidence type="ECO:0000256" key="6">
    <source>
        <dbReference type="ARBA" id="ARBA00022692"/>
    </source>
</evidence>
<evidence type="ECO:0000313" key="13">
    <source>
        <dbReference type="Proteomes" id="UP001620262"/>
    </source>
</evidence>
<comment type="caution">
    <text evidence="12">The sequence shown here is derived from an EMBL/GenBank/DDBJ whole genome shotgun (WGS) entry which is preliminary data.</text>
</comment>
<dbReference type="PANTHER" id="PTHR30012:SF7">
    <property type="entry name" value="PROTEIN TRANSPORT PROTEIN HOFC HOMOLOG"/>
    <property type="match status" value="1"/>
</dbReference>
<accession>A0ABW8L4A8</accession>
<dbReference type="RefSeq" id="WP_404676578.1">
    <property type="nucleotide sequence ID" value="NZ_JBJDOT010000057.1"/>
</dbReference>
<dbReference type="Gene3D" id="1.20.81.30">
    <property type="entry name" value="Type II secretion system (T2SS), domain F"/>
    <property type="match status" value="2"/>
</dbReference>
<keyword evidence="7 10" id="KW-1133">Transmembrane helix</keyword>
<name>A0ABW8L4A8_9GAMM</name>
<feature type="transmembrane region" description="Helical" evidence="10">
    <location>
        <begin position="382"/>
        <end position="403"/>
    </location>
</feature>
<organism evidence="12 13">
    <name type="scientific">Pseudoalteromonas rhizosphaerae</name>
    <dbReference type="NCBI Taxonomy" id="2518973"/>
    <lineage>
        <taxon>Bacteria</taxon>
        <taxon>Pseudomonadati</taxon>
        <taxon>Pseudomonadota</taxon>
        <taxon>Gammaproteobacteria</taxon>
        <taxon>Alteromonadales</taxon>
        <taxon>Pseudoalteromonadaceae</taxon>
        <taxon>Pseudoalteromonas</taxon>
    </lineage>
</organism>
<proteinExistence type="inferred from homology"/>
<dbReference type="Proteomes" id="UP001620262">
    <property type="component" value="Unassembled WGS sequence"/>
</dbReference>
<dbReference type="PROSITE" id="PS00874">
    <property type="entry name" value="T2SP_F"/>
    <property type="match status" value="1"/>
</dbReference>
<comment type="similarity">
    <text evidence="2 9">Belongs to the GSP F family.</text>
</comment>
<keyword evidence="4" id="KW-1003">Cell membrane</keyword>
<dbReference type="InterPro" id="IPR003004">
    <property type="entry name" value="GspF/PilC"/>
</dbReference>
<dbReference type="Pfam" id="PF00482">
    <property type="entry name" value="T2SSF"/>
    <property type="match status" value="2"/>
</dbReference>
<protein>
    <submittedName>
        <fullName evidence="12">Type II secretion system F family protein</fullName>
    </submittedName>
</protein>
<feature type="domain" description="Type II secretion system protein GspF" evidence="11">
    <location>
        <begin position="280"/>
        <end position="401"/>
    </location>
</feature>
<feature type="domain" description="Type II secretion system protein GspF" evidence="11">
    <location>
        <begin position="76"/>
        <end position="198"/>
    </location>
</feature>
<keyword evidence="3 9" id="KW-0813">Transport</keyword>
<evidence type="ECO:0000256" key="10">
    <source>
        <dbReference type="SAM" id="Phobius"/>
    </source>
</evidence>
<feature type="transmembrane region" description="Helical" evidence="10">
    <location>
        <begin position="228"/>
        <end position="244"/>
    </location>
</feature>
<evidence type="ECO:0000256" key="8">
    <source>
        <dbReference type="ARBA" id="ARBA00023136"/>
    </source>
</evidence>
<keyword evidence="5" id="KW-0997">Cell inner membrane</keyword>
<dbReference type="InterPro" id="IPR001992">
    <property type="entry name" value="T2SS_GspF/T4SS_PilC_CS"/>
</dbReference>
<gene>
    <name evidence="12" type="ORF">ACI2JU_22885</name>
</gene>
<evidence type="ECO:0000256" key="7">
    <source>
        <dbReference type="ARBA" id="ARBA00022989"/>
    </source>
</evidence>
<evidence type="ECO:0000259" key="11">
    <source>
        <dbReference type="Pfam" id="PF00482"/>
    </source>
</evidence>
<dbReference type="InterPro" id="IPR042094">
    <property type="entry name" value="T2SS_GspF_sf"/>
</dbReference>
<sequence length="409" mass="44329">MAKKQEQKGLDTFQWVGVSARGKRLEGESTGASIALVKAQLRKQGITPSKVKRKAKPLFGIQNIQKITAKDIALVTRQIATMLMAGVPLIQSIEMIGSGSTNKSVTKLMETVGDEVKAGGTLSDALRKHPRYFDDLYCDLVASGEQSGALDKIFDRVALYKEKSEALKSKIKKAMFYPISVLVIAGIVTSILLIFVVPQFQDIFAGFGAELPAFTLMVIGISEFMQEYWWMMLIALVGFGWAYKEALLKSKKLRDANDRAILKLPVIGMILNKAAVARYARTLSTTFAAGVPLVDALDSAAGASGNAVYRYAILDIKAEVSSGNQMNWAMRNSKIFPDMVIQMVAIGEESGSLDGMLAKVATIYEQEVDDAVDGLSSLLEPLIMAVLGVLVGGLIIAMYLPIFQLGSVI</sequence>
<keyword evidence="13" id="KW-1185">Reference proteome</keyword>
<reference evidence="12 13" key="1">
    <citation type="submission" date="2024-11" db="EMBL/GenBank/DDBJ databases">
        <title>The Natural Products Discovery Center: Release of the First 8490 Sequenced Strains for Exploring Actinobacteria Biosynthetic Diversity.</title>
        <authorList>
            <person name="Kalkreuter E."/>
            <person name="Kautsar S.A."/>
            <person name="Yang D."/>
            <person name="Bader C.D."/>
            <person name="Teijaro C.N."/>
            <person name="Fluegel L."/>
            <person name="Davis C.M."/>
            <person name="Simpson J.R."/>
            <person name="Lauterbach L."/>
            <person name="Steele A.D."/>
            <person name="Gui C."/>
            <person name="Meng S."/>
            <person name="Li G."/>
            <person name="Viehrig K."/>
            <person name="Ye F."/>
            <person name="Su P."/>
            <person name="Kiefer A.F."/>
            <person name="Nichols A."/>
            <person name="Cepeda A.J."/>
            <person name="Yan W."/>
            <person name="Fan B."/>
            <person name="Jiang Y."/>
            <person name="Adhikari A."/>
            <person name="Zheng C.-J."/>
            <person name="Schuster L."/>
            <person name="Cowan T.M."/>
            <person name="Smanski M.J."/>
            <person name="Chevrette M.G."/>
            <person name="De Carvalho L.P.S."/>
            <person name="Shen B."/>
        </authorList>
    </citation>
    <scope>NUCLEOTIDE SEQUENCE [LARGE SCALE GENOMIC DNA]</scope>
    <source>
        <strain evidence="12 13">NPDC078403</strain>
    </source>
</reference>